<keyword evidence="4" id="KW-1185">Reference proteome</keyword>
<dbReference type="PANTHER" id="PTHR30337:SF0">
    <property type="entry name" value="NUCLEASE SBCCD SUBUNIT D"/>
    <property type="match status" value="1"/>
</dbReference>
<dbReference type="Pfam" id="PF00149">
    <property type="entry name" value="Metallophos"/>
    <property type="match status" value="1"/>
</dbReference>
<dbReference type="InterPro" id="IPR050535">
    <property type="entry name" value="DNA_Repair-Maintenance_Comp"/>
</dbReference>
<name>A0A1M5AH13_MARH1</name>
<evidence type="ECO:0000256" key="1">
    <source>
        <dbReference type="SAM" id="Coils"/>
    </source>
</evidence>
<keyword evidence="1" id="KW-0175">Coiled coil</keyword>
<dbReference type="PANTHER" id="PTHR30337">
    <property type="entry name" value="COMPONENT OF ATP-DEPENDENT DSDNA EXONUCLEASE"/>
    <property type="match status" value="1"/>
</dbReference>
<gene>
    <name evidence="3" type="ORF">SAMN02745164_02188</name>
</gene>
<reference evidence="3" key="1">
    <citation type="submission" date="2016-11" db="EMBL/GenBank/DDBJ databases">
        <authorList>
            <person name="Varghese N."/>
            <person name="Submissions S."/>
        </authorList>
    </citation>
    <scope>NUCLEOTIDE SEQUENCE [LARGE SCALE GENOMIC DNA]</scope>
    <source>
        <strain evidence="3">DSM 16785</strain>
    </source>
</reference>
<dbReference type="InterPro" id="IPR029052">
    <property type="entry name" value="Metallo-depent_PP-like"/>
</dbReference>
<organism evidence="3 4">
    <name type="scientific">Marinitoga hydrogenitolerans (strain DSM 16785 / JCM 12826 / AT1271)</name>
    <dbReference type="NCBI Taxonomy" id="1122195"/>
    <lineage>
        <taxon>Bacteria</taxon>
        <taxon>Thermotogati</taxon>
        <taxon>Thermotogota</taxon>
        <taxon>Thermotogae</taxon>
        <taxon>Petrotogales</taxon>
        <taxon>Petrotogaceae</taxon>
        <taxon>Marinitoga</taxon>
    </lineage>
</organism>
<dbReference type="RefSeq" id="WP_072866056.1">
    <property type="nucleotide sequence ID" value="NZ_FQUI01000061.1"/>
</dbReference>
<dbReference type="InterPro" id="IPR004843">
    <property type="entry name" value="Calcineurin-like_PHP"/>
</dbReference>
<protein>
    <submittedName>
        <fullName evidence="3">Calcineurin-like phosphoesterase</fullName>
    </submittedName>
</protein>
<dbReference type="EMBL" id="FQUI01000061">
    <property type="protein sequence ID" value="SHF29513.1"/>
    <property type="molecule type" value="Genomic_DNA"/>
</dbReference>
<dbReference type="STRING" id="1122195.SAMN02745164_02188"/>
<comment type="caution">
    <text evidence="3">The sequence shown here is derived from an EMBL/GenBank/DDBJ whole genome shotgun (WGS) entry which is preliminary data.</text>
</comment>
<dbReference type="SUPFAM" id="SSF56300">
    <property type="entry name" value="Metallo-dependent phosphatases"/>
    <property type="match status" value="1"/>
</dbReference>
<evidence type="ECO:0000313" key="4">
    <source>
        <dbReference type="Proteomes" id="UP000184334"/>
    </source>
</evidence>
<accession>A0A1M5AH13</accession>
<dbReference type="AlphaFoldDB" id="A0A1M5AH13"/>
<dbReference type="OrthoDB" id="9773856at2"/>
<dbReference type="Gene3D" id="3.60.21.10">
    <property type="match status" value="1"/>
</dbReference>
<dbReference type="Proteomes" id="UP000184334">
    <property type="component" value="Unassembled WGS sequence"/>
</dbReference>
<feature type="coiled-coil region" evidence="1">
    <location>
        <begin position="66"/>
        <end position="100"/>
    </location>
</feature>
<sequence>MKILHTSDWHLGRRPVGGICEYTNKRYEDYFNAAEYIADKAIELSVDIFLISGDLFDKSTLLPDILYRTEKILEKLKNLNNEIESETKNLLELKKELKNRKI</sequence>
<evidence type="ECO:0000313" key="3">
    <source>
        <dbReference type="EMBL" id="SHF29513.1"/>
    </source>
</evidence>
<feature type="domain" description="Calcineurin-like phosphoesterase" evidence="2">
    <location>
        <begin position="1"/>
        <end position="81"/>
    </location>
</feature>
<evidence type="ECO:0000259" key="2">
    <source>
        <dbReference type="Pfam" id="PF00149"/>
    </source>
</evidence>
<dbReference type="GO" id="GO:0016787">
    <property type="term" value="F:hydrolase activity"/>
    <property type="evidence" value="ECO:0007669"/>
    <property type="project" value="InterPro"/>
</dbReference>
<proteinExistence type="predicted"/>